<evidence type="ECO:0000313" key="2">
    <source>
        <dbReference type="Proteomes" id="UP000308697"/>
    </source>
</evidence>
<sequence>MPADPATGAPAWRCALVFGEAPAPYEEEWQQGPQACLPTTTEVTAYGNFPEAFANAGPAGHRYPVSVEHFDIEDEADMCGALRAAAGNPDPCAEQAIALLTGALESVTGVLDRRVRCLVGYLAGALTAEGMDLLRIAVAAEPGGLPLNNELHLLVRDFDGRTRRLALAPAVSLPATSPRPATTLTSRIALTTALLSECLWMNNNNQVTFHVSFKSPGVDLEFEDGETPEEADAYGRLRRLDDASFAAVLAESERNAVDMARGLAGDYEDEASPEIPGDQLVSWLGRELLDTVTTAVTGAPGKTPTLVYCAGFPLEFAGDGACLLMVGPERIGVIEIDDSY</sequence>
<dbReference type="OrthoDB" id="3521592at2"/>
<accession>A0A4U0NSK1</accession>
<organism evidence="1 2">
    <name type="scientific">Streptomyces piniterrae</name>
    <dbReference type="NCBI Taxonomy" id="2571125"/>
    <lineage>
        <taxon>Bacteria</taxon>
        <taxon>Bacillati</taxon>
        <taxon>Actinomycetota</taxon>
        <taxon>Actinomycetes</taxon>
        <taxon>Kitasatosporales</taxon>
        <taxon>Streptomycetaceae</taxon>
        <taxon>Streptomyces</taxon>
    </lineage>
</organism>
<keyword evidence="2" id="KW-1185">Reference proteome</keyword>
<dbReference type="AlphaFoldDB" id="A0A4U0NSK1"/>
<reference evidence="1 2" key="1">
    <citation type="submission" date="2019-04" db="EMBL/GenBank/DDBJ databases">
        <title>Streptomyces piniterrae sp. nov., a heliquinomycin-producing actinomycete isolated from rhizosphere soil of Pinus yunnanensis.</title>
        <authorList>
            <person name="Zhuang X."/>
            <person name="Zhao J."/>
        </authorList>
    </citation>
    <scope>NUCLEOTIDE SEQUENCE [LARGE SCALE GENOMIC DNA]</scope>
    <source>
        <strain evidence="2">jys28</strain>
    </source>
</reference>
<protein>
    <submittedName>
        <fullName evidence="1">Uncharacterized protein</fullName>
    </submittedName>
</protein>
<dbReference type="Proteomes" id="UP000308697">
    <property type="component" value="Unassembled WGS sequence"/>
</dbReference>
<gene>
    <name evidence="1" type="ORF">FCH28_06595</name>
</gene>
<dbReference type="EMBL" id="SUMB01000002">
    <property type="protein sequence ID" value="TJZ57527.1"/>
    <property type="molecule type" value="Genomic_DNA"/>
</dbReference>
<comment type="caution">
    <text evidence="1">The sequence shown here is derived from an EMBL/GenBank/DDBJ whole genome shotgun (WGS) entry which is preliminary data.</text>
</comment>
<proteinExistence type="predicted"/>
<name>A0A4U0NSK1_9ACTN</name>
<evidence type="ECO:0000313" key="1">
    <source>
        <dbReference type="EMBL" id="TJZ57527.1"/>
    </source>
</evidence>